<evidence type="ECO:0000313" key="8">
    <source>
        <dbReference type="Proteomes" id="UP000287394"/>
    </source>
</evidence>
<evidence type="ECO:0000256" key="4">
    <source>
        <dbReference type="ARBA" id="ARBA00022692"/>
    </source>
</evidence>
<dbReference type="FunCoup" id="A0A402CQV4">
    <property type="interactions" value="12"/>
</dbReference>
<dbReference type="GO" id="GO:0015109">
    <property type="term" value="F:chromate transmembrane transporter activity"/>
    <property type="evidence" value="ECO:0007669"/>
    <property type="project" value="InterPro"/>
</dbReference>
<dbReference type="Proteomes" id="UP000287394">
    <property type="component" value="Chromosome"/>
</dbReference>
<reference evidence="7 8" key="1">
    <citation type="journal article" date="2019" name="Int. J. Syst. Evol. Microbiol.">
        <title>Capsulimonas corticalis gen. nov., sp. nov., an aerobic capsulated bacterium, of a novel bacterial order, Capsulimonadales ord. nov., of the class Armatimonadia of the phylum Armatimonadetes.</title>
        <authorList>
            <person name="Li J."/>
            <person name="Kudo C."/>
            <person name="Tonouchi A."/>
        </authorList>
    </citation>
    <scope>NUCLEOTIDE SEQUENCE [LARGE SCALE GENOMIC DNA]</scope>
    <source>
        <strain evidence="7 8">AX-7</strain>
    </source>
</reference>
<protein>
    <submittedName>
        <fullName evidence="7">Uncharacterized protein</fullName>
    </submittedName>
</protein>
<keyword evidence="4" id="KW-0812">Transmembrane</keyword>
<evidence type="ECO:0000256" key="5">
    <source>
        <dbReference type="ARBA" id="ARBA00022989"/>
    </source>
</evidence>
<dbReference type="PANTHER" id="PTHR43663:SF1">
    <property type="entry name" value="CHROMATE TRANSPORTER"/>
    <property type="match status" value="1"/>
</dbReference>
<dbReference type="RefSeq" id="WP_165863948.1">
    <property type="nucleotide sequence ID" value="NZ_AP025739.1"/>
</dbReference>
<dbReference type="GO" id="GO:0005886">
    <property type="term" value="C:plasma membrane"/>
    <property type="evidence" value="ECO:0007669"/>
    <property type="project" value="UniProtKB-SubCell"/>
</dbReference>
<dbReference type="PANTHER" id="PTHR43663">
    <property type="entry name" value="CHROMATE TRANSPORT PROTEIN-RELATED"/>
    <property type="match status" value="1"/>
</dbReference>
<gene>
    <name evidence="7" type="ORF">CCAX7_64500</name>
</gene>
<dbReference type="InterPro" id="IPR052518">
    <property type="entry name" value="CHR_Transporter"/>
</dbReference>
<name>A0A402CQV4_9BACT</name>
<evidence type="ECO:0000313" key="7">
    <source>
        <dbReference type="EMBL" id="BDI34399.1"/>
    </source>
</evidence>
<evidence type="ECO:0000256" key="2">
    <source>
        <dbReference type="ARBA" id="ARBA00005262"/>
    </source>
</evidence>
<evidence type="ECO:0000256" key="3">
    <source>
        <dbReference type="ARBA" id="ARBA00022475"/>
    </source>
</evidence>
<keyword evidence="8" id="KW-1185">Reference proteome</keyword>
<keyword evidence="3" id="KW-1003">Cell membrane</keyword>
<accession>A0A402CQV4</accession>
<keyword evidence="5" id="KW-1133">Transmembrane helix</keyword>
<sequence length="168" mass="17860">MNALVYFWIFLKASLFSTGGSGNLPSIHADMLARGWASDGEFGESLTIGQISPGPSGLWVICLGYLTDGLRGTLLALLAILLPPMLIMVIERLYRRIQHHPAVEGFVRGLGLAVVGVFLVAMFGILHSVGVSPRTLTITLAAIGLAMTRRVPVIAIVGIAGLVGVVWR</sequence>
<keyword evidence="6" id="KW-0472">Membrane</keyword>
<dbReference type="Pfam" id="PF02417">
    <property type="entry name" value="Chromate_transp"/>
    <property type="match status" value="1"/>
</dbReference>
<dbReference type="AlphaFoldDB" id="A0A402CQV4"/>
<evidence type="ECO:0000256" key="1">
    <source>
        <dbReference type="ARBA" id="ARBA00004651"/>
    </source>
</evidence>
<dbReference type="InterPro" id="IPR003370">
    <property type="entry name" value="Chromate_transpt"/>
</dbReference>
<dbReference type="EMBL" id="AP025739">
    <property type="protein sequence ID" value="BDI34399.1"/>
    <property type="molecule type" value="Genomic_DNA"/>
</dbReference>
<comment type="subcellular location">
    <subcellularLocation>
        <location evidence="1">Cell membrane</location>
        <topology evidence="1">Multi-pass membrane protein</topology>
    </subcellularLocation>
</comment>
<proteinExistence type="inferred from homology"/>
<dbReference type="KEGG" id="ccot:CCAX7_64500"/>
<organism evidence="7 8">
    <name type="scientific">Capsulimonas corticalis</name>
    <dbReference type="NCBI Taxonomy" id="2219043"/>
    <lineage>
        <taxon>Bacteria</taxon>
        <taxon>Bacillati</taxon>
        <taxon>Armatimonadota</taxon>
        <taxon>Armatimonadia</taxon>
        <taxon>Capsulimonadales</taxon>
        <taxon>Capsulimonadaceae</taxon>
        <taxon>Capsulimonas</taxon>
    </lineage>
</organism>
<comment type="similarity">
    <text evidence="2">Belongs to the chromate ion transporter (CHR) (TC 2.A.51) family.</text>
</comment>
<evidence type="ECO:0000256" key="6">
    <source>
        <dbReference type="ARBA" id="ARBA00023136"/>
    </source>
</evidence>